<dbReference type="PANTHER" id="PTHR30201">
    <property type="entry name" value="TRIPHOSPHORIBOSYL-DEPHOSPHO-COA SYNTHASE"/>
    <property type="match status" value="1"/>
</dbReference>
<dbReference type="HAMAP" id="MF_00397">
    <property type="entry name" value="CitG"/>
    <property type="match status" value="1"/>
</dbReference>
<reference evidence="6 7" key="1">
    <citation type="journal article" date="2015" name="Genome Announc.">
        <title>Expanding the biotechnology potential of lactobacilli through comparative genomics of 213 strains and associated genera.</title>
        <authorList>
            <person name="Sun Z."/>
            <person name="Harris H.M."/>
            <person name="McCann A."/>
            <person name="Guo C."/>
            <person name="Argimon S."/>
            <person name="Zhang W."/>
            <person name="Yang X."/>
            <person name="Jeffery I.B."/>
            <person name="Cooney J.C."/>
            <person name="Kagawa T.F."/>
            <person name="Liu W."/>
            <person name="Song Y."/>
            <person name="Salvetti E."/>
            <person name="Wrobel A."/>
            <person name="Rasinkangas P."/>
            <person name="Parkhill J."/>
            <person name="Rea M.C."/>
            <person name="O'Sullivan O."/>
            <person name="Ritari J."/>
            <person name="Douillard F.P."/>
            <person name="Paul Ross R."/>
            <person name="Yang R."/>
            <person name="Briner A.E."/>
            <person name="Felis G.E."/>
            <person name="de Vos W.M."/>
            <person name="Barrangou R."/>
            <person name="Klaenhammer T.R."/>
            <person name="Caufield P.W."/>
            <person name="Cui Y."/>
            <person name="Zhang H."/>
            <person name="O'Toole P.W."/>
        </authorList>
    </citation>
    <scope>NUCLEOTIDE SEQUENCE [LARGE SCALE GENOMIC DNA]</scope>
    <source>
        <strain evidence="6 7">DSM 20509</strain>
    </source>
</reference>
<evidence type="ECO:0000256" key="3">
    <source>
        <dbReference type="ARBA" id="ARBA00022741"/>
    </source>
</evidence>
<dbReference type="PANTHER" id="PTHR30201:SF2">
    <property type="entry name" value="2-(5''-TRIPHOSPHORIBOSYL)-3'-DEPHOSPHOCOENZYME-A SYNTHASE"/>
    <property type="match status" value="1"/>
</dbReference>
<keyword evidence="3 5" id="KW-0547">Nucleotide-binding</keyword>
<keyword evidence="7" id="KW-1185">Reference proteome</keyword>
<accession>A0A0R2AFP2</accession>
<comment type="similarity">
    <text evidence="5">Belongs to the CitG/MdcB family.</text>
</comment>
<dbReference type="Pfam" id="PF01874">
    <property type="entry name" value="CitG"/>
    <property type="match status" value="1"/>
</dbReference>
<dbReference type="AlphaFoldDB" id="A0A0R2AFP2"/>
<name>A0A0R2AFP2_9LACO</name>
<dbReference type="Gene3D" id="1.10.4200.10">
    <property type="entry name" value="Triphosphoribosyl-dephospho-CoA protein"/>
    <property type="match status" value="1"/>
</dbReference>
<dbReference type="PATRIC" id="fig|1423718.3.peg.754"/>
<keyword evidence="2 5" id="KW-0808">Transferase</keyword>
<comment type="catalytic activity">
    <reaction evidence="1 5">
        <text>3'-dephospho-CoA + ATP = 2'-(5''-triphospho-alpha-D-ribosyl)-3'-dephospho-CoA + adenine</text>
        <dbReference type="Rhea" id="RHEA:15117"/>
        <dbReference type="ChEBI" id="CHEBI:16708"/>
        <dbReference type="ChEBI" id="CHEBI:30616"/>
        <dbReference type="ChEBI" id="CHEBI:57328"/>
        <dbReference type="ChEBI" id="CHEBI:61378"/>
        <dbReference type="EC" id="2.4.2.52"/>
    </reaction>
</comment>
<gene>
    <name evidence="5" type="primary">citG</name>
    <name evidence="6" type="ORF">FC14_GL000721</name>
</gene>
<evidence type="ECO:0000256" key="2">
    <source>
        <dbReference type="ARBA" id="ARBA00022679"/>
    </source>
</evidence>
<dbReference type="EC" id="2.4.2.52" evidence="5"/>
<dbReference type="EMBL" id="AYYP01000009">
    <property type="protein sequence ID" value="KRM65965.1"/>
    <property type="molecule type" value="Genomic_DNA"/>
</dbReference>
<evidence type="ECO:0000313" key="6">
    <source>
        <dbReference type="EMBL" id="KRM65965.1"/>
    </source>
</evidence>
<dbReference type="GO" id="GO:0005524">
    <property type="term" value="F:ATP binding"/>
    <property type="evidence" value="ECO:0007669"/>
    <property type="project" value="UniProtKB-KW"/>
</dbReference>
<sequence>MMNKDEILLNAQKALFYEVATPIKPGLVDPVTHGAHQDMDIYTFIDSSLVLRPYFEECFDVGINFWGRLPALFEELRSRGIRAEKVMLTETGGVNTHKGAIFSLGIFVAATAYLKQTQTEFSMIKIQKIIQQMLPNLLKNDFRNLATKKGLTAGEKQYLKYGHTGIRGEAMQGYPTVAKGVAFLEMTTGTKQERILDTLMFLASKVADSNLVKRADNPQILIWMQKQSEIYFAKGGAKKDAGRKYLKDLDQLFSEKQYSLGGTADILIATLFCGLMMRII</sequence>
<dbReference type="RefSeq" id="WP_056975747.1">
    <property type="nucleotide sequence ID" value="NZ_AYYP01000009.1"/>
</dbReference>
<dbReference type="NCBIfam" id="TIGR03125">
    <property type="entry name" value="citrate_citG"/>
    <property type="match status" value="1"/>
</dbReference>
<dbReference type="InterPro" id="IPR002736">
    <property type="entry name" value="CitG"/>
</dbReference>
<organism evidence="6 7">
    <name type="scientific">Ligilactobacillus agilis DSM 20509</name>
    <dbReference type="NCBI Taxonomy" id="1423718"/>
    <lineage>
        <taxon>Bacteria</taxon>
        <taxon>Bacillati</taxon>
        <taxon>Bacillota</taxon>
        <taxon>Bacilli</taxon>
        <taxon>Lactobacillales</taxon>
        <taxon>Lactobacillaceae</taxon>
        <taxon>Ligilactobacillus</taxon>
    </lineage>
</organism>
<evidence type="ECO:0000313" key="7">
    <source>
        <dbReference type="Proteomes" id="UP000051008"/>
    </source>
</evidence>
<dbReference type="InterPro" id="IPR017551">
    <property type="entry name" value="TriPribosyl-deP-CoA_syn_CitG"/>
</dbReference>
<dbReference type="GO" id="GO:0046917">
    <property type="term" value="F:triphosphoribosyl-dephospho-CoA synthase activity"/>
    <property type="evidence" value="ECO:0007669"/>
    <property type="project" value="UniProtKB-UniRule"/>
</dbReference>
<evidence type="ECO:0000256" key="1">
    <source>
        <dbReference type="ARBA" id="ARBA00001210"/>
    </source>
</evidence>
<dbReference type="Proteomes" id="UP000051008">
    <property type="component" value="Unassembled WGS sequence"/>
</dbReference>
<evidence type="ECO:0000256" key="5">
    <source>
        <dbReference type="HAMAP-Rule" id="MF_00397"/>
    </source>
</evidence>
<proteinExistence type="inferred from homology"/>
<protein>
    <recommendedName>
        <fullName evidence="5">Probable 2-(5''-triphosphoribosyl)-3'-dephosphocoenzyme-A synthase</fullName>
        <shortName evidence="5">2-(5''-triphosphoribosyl)-3'-dephospho-CoA synthase</shortName>
        <ecNumber evidence="5">2.4.2.52</ecNumber>
    </recommendedName>
</protein>
<keyword evidence="4 5" id="KW-0067">ATP-binding</keyword>
<comment type="caution">
    <text evidence="6">The sequence shown here is derived from an EMBL/GenBank/DDBJ whole genome shotgun (WGS) entry which is preliminary data.</text>
</comment>
<dbReference type="GO" id="GO:0051191">
    <property type="term" value="P:prosthetic group biosynthetic process"/>
    <property type="evidence" value="ECO:0007669"/>
    <property type="project" value="TreeGrafter"/>
</dbReference>
<evidence type="ECO:0000256" key="4">
    <source>
        <dbReference type="ARBA" id="ARBA00022840"/>
    </source>
</evidence>